<protein>
    <submittedName>
        <fullName evidence="4">5'-nucleotidase</fullName>
        <ecNumber evidence="4">3.1.3.5</ecNumber>
    </submittedName>
</protein>
<dbReference type="EMBL" id="UOFZ01000100">
    <property type="protein sequence ID" value="VAX13127.1"/>
    <property type="molecule type" value="Genomic_DNA"/>
</dbReference>
<reference evidence="4" key="1">
    <citation type="submission" date="2018-06" db="EMBL/GenBank/DDBJ databases">
        <authorList>
            <person name="Zhirakovskaya E."/>
        </authorList>
    </citation>
    <scope>NUCLEOTIDE SEQUENCE</scope>
</reference>
<dbReference type="SUPFAM" id="SSF56300">
    <property type="entry name" value="Metallo-dependent phosphatases"/>
    <property type="match status" value="1"/>
</dbReference>
<gene>
    <name evidence="4" type="ORF">MNBD_GAMMA24-1430</name>
</gene>
<dbReference type="EC" id="3.1.3.5" evidence="4"/>
<dbReference type="InterPro" id="IPR036907">
    <property type="entry name" value="5'-Nucleotdase_C_sf"/>
</dbReference>
<name>A0A3B1C8F2_9ZZZZ</name>
<dbReference type="AlphaFoldDB" id="A0A3B1C8F2"/>
<dbReference type="GO" id="GO:0030288">
    <property type="term" value="C:outer membrane-bounded periplasmic space"/>
    <property type="evidence" value="ECO:0007669"/>
    <property type="project" value="TreeGrafter"/>
</dbReference>
<dbReference type="InterPro" id="IPR004843">
    <property type="entry name" value="Calcineurin-like_PHP"/>
</dbReference>
<dbReference type="Gene3D" id="3.90.780.10">
    <property type="entry name" value="5'-Nucleotidase, C-terminal domain"/>
    <property type="match status" value="1"/>
</dbReference>
<dbReference type="GO" id="GO:0008253">
    <property type="term" value="F:5'-nucleotidase activity"/>
    <property type="evidence" value="ECO:0007669"/>
    <property type="project" value="UniProtKB-EC"/>
</dbReference>
<evidence type="ECO:0000313" key="4">
    <source>
        <dbReference type="EMBL" id="VAX13127.1"/>
    </source>
</evidence>
<proteinExistence type="predicted"/>
<feature type="domain" description="5'-Nucleotidase C-terminal" evidence="3">
    <location>
        <begin position="409"/>
        <end position="574"/>
    </location>
</feature>
<sequence>MKTPKSIHRLVCRKLLLPLAFCLAASLSTAQANNEKVISLIQLSDVHGNMLPHAGVIKNPDGSERYVTQGGGLAKNKTLIDQIRADNPNSLLLAVGDTTHGTAEVMFTVGDAIMPTLNSFGIDAFTPGNWDFGYGPAVFRDRFASFGPKPPLPANIRVMANAFDGPGVTAANFPSLAINLYNDVSGLPLPPQLHSKRVLSPYKIFNVDGINVAVIGITSAIVPQQPDVFNIGLRFTQGVEELPGMIKEVKNQGASVVVVLSELGLPQNLEIGRKIRGIDVILSAHTHETTVNALVASKRRIKSRASGRVHHLRHNETVVVETNEDLYLGRLDLIIDDGEVEKFIWQAIPVDDAVTEDQATKTLINTAEAPFIGNTVQRHTFMPGGYCPANNCGDISSRGLQLTESLNTVVGHTEVMLNRDNALEDGINNFIADAMFNISNTVVPGGVDLSMTNGFRFGDTILSANQVSPGQTFNDGRAAGDITLRDLFALFPISPGVAVAEFSGARIKSDLEVVLSAVYNRNPFLQRGGWYVGLANMTQKIDLDNRPFSSSGGRIVETTIGGAKLDTSKRYRFASCFPHGEALDRICRTSGGTNHLFFELADADDYSSSISLVPAINTEAIITGPRVKQVLPDRFVHPVHMMRRYLDSLPGRTVTAADTALGRIQTVDSTRVGNPPVPAPVSKIDPTLIQPPEGAGPKFFSGIIGNSRARH</sequence>
<dbReference type="InterPro" id="IPR029052">
    <property type="entry name" value="Metallo-depent_PP-like"/>
</dbReference>
<dbReference type="GO" id="GO:0009166">
    <property type="term" value="P:nucleotide catabolic process"/>
    <property type="evidence" value="ECO:0007669"/>
    <property type="project" value="InterPro"/>
</dbReference>
<dbReference type="Pfam" id="PF00149">
    <property type="entry name" value="Metallophos"/>
    <property type="match status" value="1"/>
</dbReference>
<evidence type="ECO:0000256" key="1">
    <source>
        <dbReference type="ARBA" id="ARBA00022729"/>
    </source>
</evidence>
<dbReference type="InterPro" id="IPR006179">
    <property type="entry name" value="5_nucleotidase/apyrase"/>
</dbReference>
<accession>A0A3B1C8F2</accession>
<dbReference type="PRINTS" id="PR01607">
    <property type="entry name" value="APYRASEFAMLY"/>
</dbReference>
<evidence type="ECO:0000259" key="2">
    <source>
        <dbReference type="Pfam" id="PF00149"/>
    </source>
</evidence>
<dbReference type="SUPFAM" id="SSF55816">
    <property type="entry name" value="5'-nucleotidase (syn. UDP-sugar hydrolase), C-terminal domain"/>
    <property type="match status" value="1"/>
</dbReference>
<dbReference type="PANTHER" id="PTHR11575">
    <property type="entry name" value="5'-NUCLEOTIDASE-RELATED"/>
    <property type="match status" value="1"/>
</dbReference>
<keyword evidence="1" id="KW-0732">Signal</keyword>
<dbReference type="Gene3D" id="3.60.21.10">
    <property type="match status" value="1"/>
</dbReference>
<feature type="domain" description="Calcineurin-like phosphoesterase" evidence="2">
    <location>
        <begin position="40"/>
        <end position="288"/>
    </location>
</feature>
<organism evidence="4">
    <name type="scientific">hydrothermal vent metagenome</name>
    <dbReference type="NCBI Taxonomy" id="652676"/>
    <lineage>
        <taxon>unclassified sequences</taxon>
        <taxon>metagenomes</taxon>
        <taxon>ecological metagenomes</taxon>
    </lineage>
</organism>
<keyword evidence="4" id="KW-0378">Hydrolase</keyword>
<dbReference type="PANTHER" id="PTHR11575:SF24">
    <property type="entry name" value="5'-NUCLEOTIDASE"/>
    <property type="match status" value="1"/>
</dbReference>
<dbReference type="InterPro" id="IPR008334">
    <property type="entry name" value="5'-Nucleotdase_C"/>
</dbReference>
<evidence type="ECO:0000259" key="3">
    <source>
        <dbReference type="Pfam" id="PF02872"/>
    </source>
</evidence>
<dbReference type="Pfam" id="PF02872">
    <property type="entry name" value="5_nucleotid_C"/>
    <property type="match status" value="1"/>
</dbReference>